<dbReference type="PROSITE" id="PS01179">
    <property type="entry name" value="PID"/>
    <property type="match status" value="1"/>
</dbReference>
<dbReference type="EMBL" id="GG662699">
    <property type="protein sequence ID" value="EAR95952.2"/>
    <property type="molecule type" value="Genomic_DNA"/>
</dbReference>
<gene>
    <name evidence="3" type="ORF">TTHERM_00125180</name>
</gene>
<evidence type="ECO:0000313" key="4">
    <source>
        <dbReference type="Proteomes" id="UP000009168"/>
    </source>
</evidence>
<proteinExistence type="predicted"/>
<feature type="domain" description="PID" evidence="2">
    <location>
        <begin position="199"/>
        <end position="264"/>
    </location>
</feature>
<sequence>MNNKMRQQFEKKIRDTSIDFHKSDIKLLLDCLQQKKAHLEIQTEQEFSIRQLQINNKLLDEKVELLQIKVYDKIQNIKKCLEIFLTDQVEELVCHLKKYADICSRLFRPAFILKVFDSYYLDEDKIFYIIEYEDFDFQSTICYNSQQIVCAAVKLIRQFISYNQYFSFLQQIQLFNQDQNLMMSFIEKSQQKAVMSNLEIIKSHVLDNLNVVEDYFEFYFEENFFAYYQQNQLKKCGFNIVCHRFDKEDEARQIYQKIQEAISMCNESKAIITPVIYSQIISNSQAAVVIRQNSVTFDIKIQDSIYKKLLDYFYSLEKGDQLASEQKINKINLFFDQLKSLNSQFEKENGISFKPMFLQGGQALQIDEIKIEQFMKLIDILKQSSFDLKLFDLKSGCRLKESVIFRNQKPGKKPTKILVEDKFVDDSILNNFPNYPINYIQLIKTQNEKKSPQQLSNSITIQNNRKFSNQSGDNQSLIKPLNQGIFSGQQNQSLFNNPSQPMFSSMINQNTKSVFNNQNEDNKSSIKPFNQNIFSDQKNVPLFINNKNSDQPLFSSVTNQNSSIFSNQNGNNQSFIKQSNDGIFSGQQNQSLFSNPSKSLFSSVTNQNTNSVFSNQNGDNKSTIQPSNQGVFSDQKNLSSFNNKNPDQPLFSSVTNQNSSIFSNQNGNNQNSIKPLNDEVFNCQQNESLFNNPSQRLFCPKTNQNDMLFNKQNQVSLFNGLNTQNQTTNQSQQMNQVIFSKQPIQPISLFQNQNQDNSAKFTLNSHVQNLNFTNILNDQEIYELEQIMKEQIGQYLNFINNQTQIDQILVNEIFTEIQKVTINTSSKKNQILLMTLNVQVPFLTKLTINQ</sequence>
<organism evidence="3 4">
    <name type="scientific">Tetrahymena thermophila (strain SB210)</name>
    <dbReference type="NCBI Taxonomy" id="312017"/>
    <lineage>
        <taxon>Eukaryota</taxon>
        <taxon>Sar</taxon>
        <taxon>Alveolata</taxon>
        <taxon>Ciliophora</taxon>
        <taxon>Intramacronucleata</taxon>
        <taxon>Oligohymenophorea</taxon>
        <taxon>Hymenostomatida</taxon>
        <taxon>Tetrahymenina</taxon>
        <taxon>Tetrahymenidae</taxon>
        <taxon>Tetrahymena</taxon>
    </lineage>
</organism>
<keyword evidence="4" id="KW-1185">Reference proteome</keyword>
<evidence type="ECO:0000313" key="3">
    <source>
        <dbReference type="EMBL" id="EAR95952.2"/>
    </source>
</evidence>
<reference evidence="4" key="1">
    <citation type="journal article" date="2006" name="PLoS Biol.">
        <title>Macronuclear genome sequence of the ciliate Tetrahymena thermophila, a model eukaryote.</title>
        <authorList>
            <person name="Eisen J.A."/>
            <person name="Coyne R.S."/>
            <person name="Wu M."/>
            <person name="Wu D."/>
            <person name="Thiagarajan M."/>
            <person name="Wortman J.R."/>
            <person name="Badger J.H."/>
            <person name="Ren Q."/>
            <person name="Amedeo P."/>
            <person name="Jones K.M."/>
            <person name="Tallon L.J."/>
            <person name="Delcher A.L."/>
            <person name="Salzberg S.L."/>
            <person name="Silva J.C."/>
            <person name="Haas B.J."/>
            <person name="Majoros W.H."/>
            <person name="Farzad M."/>
            <person name="Carlton J.M."/>
            <person name="Smith R.K. Jr."/>
            <person name="Garg J."/>
            <person name="Pearlman R.E."/>
            <person name="Karrer K.M."/>
            <person name="Sun L."/>
            <person name="Manning G."/>
            <person name="Elde N.C."/>
            <person name="Turkewitz A.P."/>
            <person name="Asai D.J."/>
            <person name="Wilkes D.E."/>
            <person name="Wang Y."/>
            <person name="Cai H."/>
            <person name="Collins K."/>
            <person name="Stewart B.A."/>
            <person name="Lee S.R."/>
            <person name="Wilamowska K."/>
            <person name="Weinberg Z."/>
            <person name="Ruzzo W.L."/>
            <person name="Wloga D."/>
            <person name="Gaertig J."/>
            <person name="Frankel J."/>
            <person name="Tsao C.-C."/>
            <person name="Gorovsky M.A."/>
            <person name="Keeling P.J."/>
            <person name="Waller R.F."/>
            <person name="Patron N.J."/>
            <person name="Cherry J.M."/>
            <person name="Stover N.A."/>
            <person name="Krieger C.J."/>
            <person name="del Toro C."/>
            <person name="Ryder H.F."/>
            <person name="Williamson S.C."/>
            <person name="Barbeau R.A."/>
            <person name="Hamilton E.P."/>
            <person name="Orias E."/>
        </authorList>
    </citation>
    <scope>NUCLEOTIDE SEQUENCE [LARGE SCALE GENOMIC DNA]</scope>
    <source>
        <strain evidence="4">SB210</strain>
    </source>
</reference>
<protein>
    <recommendedName>
        <fullName evidence="2">PID domain-containing protein</fullName>
    </recommendedName>
</protein>
<feature type="region of interest" description="Disordered" evidence="1">
    <location>
        <begin position="609"/>
        <end position="634"/>
    </location>
</feature>
<evidence type="ECO:0000259" key="2">
    <source>
        <dbReference type="PROSITE" id="PS01179"/>
    </source>
</evidence>
<name>I7M1A5_TETTS</name>
<dbReference type="InParanoid" id="I7M1A5"/>
<evidence type="ECO:0000256" key="1">
    <source>
        <dbReference type="SAM" id="MobiDB-lite"/>
    </source>
</evidence>
<dbReference type="KEGG" id="tet:TTHERM_00125180"/>
<dbReference type="Proteomes" id="UP000009168">
    <property type="component" value="Unassembled WGS sequence"/>
</dbReference>
<accession>I7M1A5</accession>
<dbReference type="RefSeq" id="XP_001016197.2">
    <property type="nucleotide sequence ID" value="XM_001016197.2"/>
</dbReference>
<dbReference type="AlphaFoldDB" id="I7M1A5"/>
<dbReference type="InterPro" id="IPR006020">
    <property type="entry name" value="PTB/PI_dom"/>
</dbReference>
<dbReference type="GeneID" id="7841049"/>